<organism evidence="7 8">
    <name type="scientific">Branchiostoma lanceolatum</name>
    <name type="common">Common lancelet</name>
    <name type="synonym">Amphioxus lanceolatum</name>
    <dbReference type="NCBI Taxonomy" id="7740"/>
    <lineage>
        <taxon>Eukaryota</taxon>
        <taxon>Metazoa</taxon>
        <taxon>Chordata</taxon>
        <taxon>Cephalochordata</taxon>
        <taxon>Leptocardii</taxon>
        <taxon>Amphioxiformes</taxon>
        <taxon>Branchiostomatidae</taxon>
        <taxon>Branchiostoma</taxon>
    </lineage>
</organism>
<feature type="domain" description="BAG" evidence="6">
    <location>
        <begin position="226"/>
        <end position="305"/>
    </location>
</feature>
<feature type="compositionally biased region" description="Low complexity" evidence="4">
    <location>
        <begin position="56"/>
        <end position="72"/>
    </location>
</feature>
<keyword evidence="3" id="KW-0597">Phosphoprotein</keyword>
<dbReference type="SUPFAM" id="SSF51045">
    <property type="entry name" value="WW domain"/>
    <property type="match status" value="1"/>
</dbReference>
<accession>A0A8J9Z766</accession>
<dbReference type="GO" id="GO:0005737">
    <property type="term" value="C:cytoplasm"/>
    <property type="evidence" value="ECO:0007669"/>
    <property type="project" value="UniProtKB-SubCell"/>
</dbReference>
<dbReference type="InterPro" id="IPR036020">
    <property type="entry name" value="WW_dom_sf"/>
</dbReference>
<dbReference type="Gene3D" id="1.20.58.120">
    <property type="entry name" value="BAG domain"/>
    <property type="match status" value="1"/>
</dbReference>
<dbReference type="InterPro" id="IPR051105">
    <property type="entry name" value="WWC/KIBRA_Hippo_Reg"/>
</dbReference>
<dbReference type="AlphaFoldDB" id="A0A8J9Z766"/>
<dbReference type="InterPro" id="IPR036533">
    <property type="entry name" value="BAG_dom_sf"/>
</dbReference>
<keyword evidence="2" id="KW-0963">Cytoplasm</keyword>
<reference evidence="7" key="1">
    <citation type="submission" date="2022-01" db="EMBL/GenBank/DDBJ databases">
        <authorList>
            <person name="Braso-Vives M."/>
        </authorList>
    </citation>
    <scope>NUCLEOTIDE SEQUENCE</scope>
</reference>
<feature type="region of interest" description="Disordered" evidence="4">
    <location>
        <begin position="44"/>
        <end position="226"/>
    </location>
</feature>
<sequence>MAQRLFNPQNLAMYAEEPPLPKGWEMRLDPQTGWPFFIDHNTRTTTWQDPRRQMPGQQRAHAGHQQQQQTRQIPVQHESAPQQRYTVPQVDNYHTRPTLPHNGQQPKGYHQIPVQHESSAPQPRARQTERVAETSQRGPGGVSPQQTRRLYPQRGGSPKPASPQAQTVNSRVRDIPIQRVQTPPAGSPQQQRREKTETPPMQDQPQPEPTQEQPPEPAQPPPKPSSLEKIEKIMAEVTQLHNQVQEFTGLKKDNLKDYLLLEELLTKCLLQLDSVETGGIPEVRTARKQAVVKCQQALTDLDLKGKGEATPTTENAEMTDGQNSGGETGKDQNVPMETEQAAEEKSTDPENNDRDTEKENGKQNGGEKKENEAKKDGEKNAEGKSQ</sequence>
<dbReference type="Gene3D" id="2.20.70.10">
    <property type="match status" value="1"/>
</dbReference>
<evidence type="ECO:0000313" key="8">
    <source>
        <dbReference type="Proteomes" id="UP000838412"/>
    </source>
</evidence>
<dbReference type="Proteomes" id="UP000838412">
    <property type="component" value="Chromosome 16"/>
</dbReference>
<protein>
    <submittedName>
        <fullName evidence="7">BAG4 protein</fullName>
    </submittedName>
</protein>
<feature type="compositionally biased region" description="Polar residues" evidence="4">
    <location>
        <begin position="310"/>
        <end position="322"/>
    </location>
</feature>
<dbReference type="OrthoDB" id="333905at2759"/>
<dbReference type="EMBL" id="OV696701">
    <property type="protein sequence ID" value="CAH1248149.1"/>
    <property type="molecule type" value="Genomic_DNA"/>
</dbReference>
<evidence type="ECO:0000259" key="6">
    <source>
        <dbReference type="PROSITE" id="PS51035"/>
    </source>
</evidence>
<dbReference type="PANTHER" id="PTHR14791:SF29">
    <property type="entry name" value="PROTEIN KIBRA"/>
    <property type="match status" value="1"/>
</dbReference>
<evidence type="ECO:0000259" key="5">
    <source>
        <dbReference type="PROSITE" id="PS50020"/>
    </source>
</evidence>
<dbReference type="Pfam" id="PF00397">
    <property type="entry name" value="WW"/>
    <property type="match status" value="1"/>
</dbReference>
<dbReference type="InterPro" id="IPR001202">
    <property type="entry name" value="WW_dom"/>
</dbReference>
<comment type="subcellular location">
    <subcellularLocation>
        <location evidence="1">Cytoplasm</location>
    </subcellularLocation>
</comment>
<dbReference type="PANTHER" id="PTHR14791">
    <property type="entry name" value="BOMB/KIRA PROTEINS"/>
    <property type="match status" value="1"/>
</dbReference>
<dbReference type="Pfam" id="PF02179">
    <property type="entry name" value="BAG"/>
    <property type="match status" value="1"/>
</dbReference>
<dbReference type="SMART" id="SM00456">
    <property type="entry name" value="WW"/>
    <property type="match status" value="1"/>
</dbReference>
<dbReference type="InterPro" id="IPR003103">
    <property type="entry name" value="BAG_domain"/>
</dbReference>
<gene>
    <name evidence="7" type="primary">BAG4</name>
    <name evidence="7" type="ORF">BLAG_LOCUS9573</name>
</gene>
<feature type="compositionally biased region" description="Pro residues" evidence="4">
    <location>
        <begin position="206"/>
        <end position="224"/>
    </location>
</feature>
<dbReference type="GO" id="GO:0051087">
    <property type="term" value="F:protein-folding chaperone binding"/>
    <property type="evidence" value="ECO:0007669"/>
    <property type="project" value="InterPro"/>
</dbReference>
<proteinExistence type="predicted"/>
<feature type="compositionally biased region" description="Basic and acidic residues" evidence="4">
    <location>
        <begin position="342"/>
        <end position="386"/>
    </location>
</feature>
<dbReference type="PROSITE" id="PS50020">
    <property type="entry name" value="WW_DOMAIN_2"/>
    <property type="match status" value="1"/>
</dbReference>
<evidence type="ECO:0000256" key="3">
    <source>
        <dbReference type="ARBA" id="ARBA00022553"/>
    </source>
</evidence>
<dbReference type="PROSITE" id="PS51035">
    <property type="entry name" value="BAG"/>
    <property type="match status" value="1"/>
</dbReference>
<name>A0A8J9Z766_BRALA</name>
<keyword evidence="8" id="KW-1185">Reference proteome</keyword>
<evidence type="ECO:0000256" key="4">
    <source>
        <dbReference type="SAM" id="MobiDB-lite"/>
    </source>
</evidence>
<dbReference type="CDD" id="cd00201">
    <property type="entry name" value="WW"/>
    <property type="match status" value="1"/>
</dbReference>
<dbReference type="PROSITE" id="PS01159">
    <property type="entry name" value="WW_DOMAIN_1"/>
    <property type="match status" value="1"/>
</dbReference>
<feature type="domain" description="WW" evidence="5">
    <location>
        <begin position="18"/>
        <end position="52"/>
    </location>
</feature>
<evidence type="ECO:0000313" key="7">
    <source>
        <dbReference type="EMBL" id="CAH1248149.1"/>
    </source>
</evidence>
<feature type="compositionally biased region" description="Polar residues" evidence="4">
    <location>
        <begin position="133"/>
        <end position="148"/>
    </location>
</feature>
<evidence type="ECO:0000256" key="2">
    <source>
        <dbReference type="ARBA" id="ARBA00022490"/>
    </source>
</evidence>
<dbReference type="SMART" id="SM00264">
    <property type="entry name" value="BAG"/>
    <property type="match status" value="1"/>
</dbReference>
<dbReference type="SUPFAM" id="SSF63491">
    <property type="entry name" value="BAG domain"/>
    <property type="match status" value="1"/>
</dbReference>
<feature type="region of interest" description="Disordered" evidence="4">
    <location>
        <begin position="303"/>
        <end position="386"/>
    </location>
</feature>
<evidence type="ECO:0000256" key="1">
    <source>
        <dbReference type="ARBA" id="ARBA00004496"/>
    </source>
</evidence>